<dbReference type="EMBL" id="JAUOPU010000036">
    <property type="protein sequence ID" value="MDO6544997.1"/>
    <property type="molecule type" value="Genomic_DNA"/>
</dbReference>
<sequence>MRLLGKIIATIFIMLLLVLTIIVALLHTRHAAPVISQLTQRLTNYQFDAEVVTYTITDPWHLTIEQPSVIDPQQQRYQAQQAQIWLAPHETLAALLGFSSSTTTSKSVADSQTQFDSPHWYFDSILISGIDIHQPALSNIRDSATAETTLVTAQTPPRSSQPAIYTHRLALTHFNLTTPTFTISDGQIQLDNWQPSASFWGDFSGDFRIAAPRLDWQQQAFTNILLDGEKGKGNKAHDDWTIYGYSFEWLGASINGQASIDTQARQLILNQLTMTDFHFQSDLTIDQLTQQTNALVSDALRLDSDKPDNIALRIGRLDLIDSQVELNDLSLNQLNLSLLNWQHGRSAWQQTDSQLSLSADSVLWHETVFDSPLLDLRFTPDDILIEGLSSKVWQGYLRANGEITPTSIALNQLTLNNIKAFLPSQWRTRVTDIFAPYQDIQIDELDIGNLQLTDTTPERPFQLSGVNIDGNDLSIKQDNHYGLWQGTLVANAGFASINTIELVEPYISTHSQAGEWQLDQLTIPFKNGLLEATGHWGLAQPAQPWQFTLTTDSAPLLLLKQWFDFPLPLEGNIDSSLTLSGLAHNRASFNYSLVGSLQADFRDTRLLSTPAEFNQQLANWRQTQKTKNTTSGAHTLTQTRPTANVSPRKNALPTAPLIAVSPLSLTSDRGRITLKPFNIENKDIQATLEGGWDLATPQKQKLRLNVAQSCHQLERIWQHNQQHVSVSPSSCEGNNI</sequence>
<dbReference type="RefSeq" id="WP_303501405.1">
    <property type="nucleotide sequence ID" value="NZ_JAUOPU010000036.1"/>
</dbReference>
<accession>A0AAW7YDA0</accession>
<reference evidence="3" key="1">
    <citation type="submission" date="2023-07" db="EMBL/GenBank/DDBJ databases">
        <title>Genome content predicts the carbon catabolic preferences of heterotrophic bacteria.</title>
        <authorList>
            <person name="Gralka M."/>
        </authorList>
    </citation>
    <scope>NUCLEOTIDE SEQUENCE</scope>
    <source>
        <strain evidence="3">G2M05</strain>
    </source>
</reference>
<name>A0AAW7YDA0_9GAMM</name>
<dbReference type="Pfam" id="PF05170">
    <property type="entry name" value="AsmA"/>
    <property type="match status" value="1"/>
</dbReference>
<comment type="caution">
    <text evidence="3">The sequence shown here is derived from an EMBL/GenBank/DDBJ whole genome shotgun (WGS) entry which is preliminary data.</text>
</comment>
<evidence type="ECO:0000313" key="3">
    <source>
        <dbReference type="EMBL" id="MDO6544997.1"/>
    </source>
</evidence>
<dbReference type="AlphaFoldDB" id="A0AAW7YDA0"/>
<proteinExistence type="predicted"/>
<dbReference type="Proteomes" id="UP001170624">
    <property type="component" value="Unassembled WGS sequence"/>
</dbReference>
<gene>
    <name evidence="3" type="ORF">Q4568_20885</name>
</gene>
<protein>
    <submittedName>
        <fullName evidence="3">AsmA family protein</fullName>
    </submittedName>
</protein>
<evidence type="ECO:0000313" key="4">
    <source>
        <dbReference type="Proteomes" id="UP001170624"/>
    </source>
</evidence>
<dbReference type="InterPro" id="IPR007844">
    <property type="entry name" value="AsmA"/>
</dbReference>
<evidence type="ECO:0000256" key="1">
    <source>
        <dbReference type="SAM" id="MobiDB-lite"/>
    </source>
</evidence>
<feature type="compositionally biased region" description="Polar residues" evidence="1">
    <location>
        <begin position="621"/>
        <end position="647"/>
    </location>
</feature>
<feature type="region of interest" description="Disordered" evidence="1">
    <location>
        <begin position="621"/>
        <end position="649"/>
    </location>
</feature>
<evidence type="ECO:0000259" key="2">
    <source>
        <dbReference type="Pfam" id="PF05170"/>
    </source>
</evidence>
<feature type="domain" description="AsmA" evidence="2">
    <location>
        <begin position="241"/>
        <end position="606"/>
    </location>
</feature>
<organism evidence="3 4">
    <name type="scientific">Photobacterium sanguinicancri</name>
    <dbReference type="NCBI Taxonomy" id="875932"/>
    <lineage>
        <taxon>Bacteria</taxon>
        <taxon>Pseudomonadati</taxon>
        <taxon>Pseudomonadota</taxon>
        <taxon>Gammaproteobacteria</taxon>
        <taxon>Vibrionales</taxon>
        <taxon>Vibrionaceae</taxon>
        <taxon>Photobacterium</taxon>
    </lineage>
</organism>